<dbReference type="InterPro" id="IPR007332">
    <property type="entry name" value="DUF411"/>
</dbReference>
<keyword evidence="1" id="KW-0732">Signal</keyword>
<organism evidence="2">
    <name type="scientific">Proteus mirabilis</name>
    <dbReference type="NCBI Taxonomy" id="584"/>
    <lineage>
        <taxon>Bacteria</taxon>
        <taxon>Pseudomonadati</taxon>
        <taxon>Pseudomonadota</taxon>
        <taxon>Gammaproteobacteria</taxon>
        <taxon>Enterobacterales</taxon>
        <taxon>Morganellaceae</taxon>
        <taxon>Proteus</taxon>
    </lineage>
</organism>
<dbReference type="Pfam" id="PF04214">
    <property type="entry name" value="DUF411"/>
    <property type="match status" value="1"/>
</dbReference>
<dbReference type="EMBL" id="MF576130">
    <property type="protein sequence ID" value="AYM48905.1"/>
    <property type="molecule type" value="Genomic_DNA"/>
</dbReference>
<evidence type="ECO:0000313" key="2">
    <source>
        <dbReference type="EMBL" id="AYM48905.1"/>
    </source>
</evidence>
<proteinExistence type="predicted"/>
<feature type="signal peptide" evidence="1">
    <location>
        <begin position="1"/>
        <end position="22"/>
    </location>
</feature>
<dbReference type="AlphaFoldDB" id="A0A451EEU8"/>
<accession>A0A451EEU8</accession>
<evidence type="ECO:0000256" key="1">
    <source>
        <dbReference type="SAM" id="SignalP"/>
    </source>
</evidence>
<feature type="chain" id="PRO_5018998482" evidence="1">
    <location>
        <begin position="23"/>
        <end position="150"/>
    </location>
</feature>
<reference evidence="2" key="1">
    <citation type="journal article" date="2018" name="Front. Microbiol.">
        <title>Identification and Characterization of New Resistance-Conferring SGI1s (Salmonella Genomic Island 1) in Proteus mirabilis.</title>
        <authorList>
            <person name="Bie L."/>
            <person name="Fang M."/>
            <person name="Li Z."/>
            <person name="Wang M."/>
            <person name="Xu H."/>
        </authorList>
    </citation>
    <scope>NUCLEOTIDE SEQUENCE</scope>
    <source>
        <strain evidence="2">JN48</strain>
    </source>
</reference>
<protein>
    <submittedName>
        <fullName evidence="2">Putative exported protein</fullName>
    </submittedName>
</protein>
<dbReference type="RefSeq" id="WP_277272765.1">
    <property type="nucleotide sequence ID" value="NZ_CP137214.1"/>
</dbReference>
<sequence length="150" mass="16347">MMKKLLFPSLLVLSTVSGTVQAANHAVVEVYKTENCGCCNLWADGVKEAGFDVNVNIVSETELMQKYQQAAVPDNLLSCHYATYQGKDLVGHIPIDSLKNIDLMDKKQTGIAVAGMPTGSLGMYAGDYKEPYQVIAFDKAGNQSLFKSYN</sequence>
<name>A0A451EEU8_PROMI</name>